<organism evidence="1 2">
    <name type="scientific">Symbiodinium pilosum</name>
    <name type="common">Dinoflagellate</name>
    <dbReference type="NCBI Taxonomy" id="2952"/>
    <lineage>
        <taxon>Eukaryota</taxon>
        <taxon>Sar</taxon>
        <taxon>Alveolata</taxon>
        <taxon>Dinophyceae</taxon>
        <taxon>Suessiales</taxon>
        <taxon>Symbiodiniaceae</taxon>
        <taxon>Symbiodinium</taxon>
    </lineage>
</organism>
<name>A0A812JWD3_SYMPI</name>
<reference evidence="1" key="1">
    <citation type="submission" date="2021-02" db="EMBL/GenBank/DDBJ databases">
        <authorList>
            <person name="Dougan E. K."/>
            <person name="Rhodes N."/>
            <person name="Thang M."/>
            <person name="Chan C."/>
        </authorList>
    </citation>
    <scope>NUCLEOTIDE SEQUENCE</scope>
</reference>
<accession>A0A812JWD3</accession>
<keyword evidence="2" id="KW-1185">Reference proteome</keyword>
<dbReference type="OrthoDB" id="313176at2759"/>
<comment type="caution">
    <text evidence="1">The sequence shown here is derived from an EMBL/GenBank/DDBJ whole genome shotgun (WGS) entry which is preliminary data.</text>
</comment>
<dbReference type="AlphaFoldDB" id="A0A812JWD3"/>
<evidence type="ECO:0000313" key="2">
    <source>
        <dbReference type="Proteomes" id="UP000649617"/>
    </source>
</evidence>
<evidence type="ECO:0000313" key="1">
    <source>
        <dbReference type="EMBL" id="CAE7211749.1"/>
    </source>
</evidence>
<protein>
    <submittedName>
        <fullName evidence="1">UBP9 protein</fullName>
    </submittedName>
</protein>
<dbReference type="Proteomes" id="UP000649617">
    <property type="component" value="Unassembled WGS sequence"/>
</dbReference>
<gene>
    <name evidence="1" type="primary">UBP9</name>
    <name evidence="1" type="ORF">SPIL2461_LOCUS2343</name>
</gene>
<proteinExistence type="predicted"/>
<dbReference type="EMBL" id="CAJNIZ010002547">
    <property type="protein sequence ID" value="CAE7211749.1"/>
    <property type="molecule type" value="Genomic_DNA"/>
</dbReference>
<sequence>MCPENHTSSTFEPFRYLSIPIPSNHMDRFELKVVFFPALSAPAERPRPQRLAVAVPKSSTAKRVQLALTRQLSVGRSSLLLAEVYRSRIHRYLEPNLPLSDVRSEDQIVAFEVPQTPQDLWDYKQRLLPGSPGRESPEDLSIPSSVQVLMIQAMHRRVVDVCRSDGRTWSQRREVFGLPFVMSRLPQA</sequence>